<keyword evidence="9 19" id="KW-0547">Nucleotide-binding</keyword>
<evidence type="ECO:0000256" key="1">
    <source>
        <dbReference type="ARBA" id="ARBA00004651"/>
    </source>
</evidence>
<dbReference type="Pfam" id="PF00122">
    <property type="entry name" value="E1-E2_ATPase"/>
    <property type="match status" value="1"/>
</dbReference>
<evidence type="ECO:0000256" key="18">
    <source>
        <dbReference type="ARBA" id="ARBA00049338"/>
    </source>
</evidence>
<dbReference type="Gene3D" id="3.40.1110.10">
    <property type="entry name" value="Calcium-transporting ATPase, cytoplasmic domain N"/>
    <property type="match status" value="1"/>
</dbReference>
<dbReference type="Pfam" id="PF00702">
    <property type="entry name" value="Hydrolase"/>
    <property type="match status" value="1"/>
</dbReference>
<dbReference type="SUPFAM" id="SSF81653">
    <property type="entry name" value="Calcium ATPase, transduction domain A"/>
    <property type="match status" value="1"/>
</dbReference>
<evidence type="ECO:0000256" key="12">
    <source>
        <dbReference type="ARBA" id="ARBA00022967"/>
    </source>
</evidence>
<sequence>MSEGEQAIHSEAEIVYRLTGLTCADCAAKFEREVKKTPGVVDARVNFGASKLTIRGEELSREQINRLGAFDGIRVEEDPVEDGQVIPWYRERQALLTGGSLLLILFALGAKGVGAPQSLVVGLFLSAVITGGWETAQKGLPGLFRLRFDMNALMTVAVAGAIGIGYWEEAAVVAFLFGVSETLQVYTSGKARSSLKSLLDLAPRKAAIRRQGEELILPVEEVEVGDILLVRPGEKLAMDGRVTVGMSSVNQAAITGESVPVFKETGDEVFAGSLNGDGFLEVEVTKRAEETTLSKIISMVEEAQEKRAPAQAFVDSFSKVYTPAILLLSLAILLIKPTWFGIPWTDALYDALALLIVACPCALVVSTPMAIVSAIGNAARNGVLIKGGIYLETVGSLNVIAFDKTGTLTRGEPVVKEVVTFNGADRHQVLAIAASMESMSEHPLARAVVRLAEAEGIVPAGAEEFQAHPGRGAEAVVDGRLHRIGSPRWMLPDDISGEIRERIEELEDRGYTVVCLGAEDRLLAVFALADEVRDTSREAVRELKQAGIHPVMLTGDNNRTARAIAAEVGVDEYRGELLPQDKLEAVQELKPSRGRIAMVGDGVNDAPAMAAADTGIAMGGAGTDTALETSDIVLMADDLAKLPFTVRLSRAALGIIRQNITFSLVTKFLAVYLVFPGWLTLWLAIFADMGATILVTLNSIRLLKVKP</sequence>
<keyword evidence="5" id="KW-0104">Cadmium</keyword>
<dbReference type="PROSITE" id="PS00154">
    <property type="entry name" value="ATPASE_E1_E2"/>
    <property type="match status" value="1"/>
</dbReference>
<dbReference type="PROSITE" id="PS01047">
    <property type="entry name" value="HMA_1"/>
    <property type="match status" value="1"/>
</dbReference>
<dbReference type="Gene3D" id="3.30.70.100">
    <property type="match status" value="1"/>
</dbReference>
<dbReference type="InterPro" id="IPR023299">
    <property type="entry name" value="ATPase_P-typ_cyto_dom_N"/>
</dbReference>
<dbReference type="Gene3D" id="3.40.50.1000">
    <property type="entry name" value="HAD superfamily/HAD-like"/>
    <property type="match status" value="1"/>
</dbReference>
<feature type="transmembrane region" description="Helical" evidence="19">
    <location>
        <begin position="651"/>
        <end position="675"/>
    </location>
</feature>
<dbReference type="InterPro" id="IPR018303">
    <property type="entry name" value="ATPase_P-typ_P_site"/>
</dbReference>
<keyword evidence="3" id="KW-0813">Transport</keyword>
<comment type="subcellular location">
    <subcellularLocation>
        <location evidence="1">Cell membrane</location>
        <topology evidence="1">Multi-pass membrane protein</topology>
    </subcellularLocation>
</comment>
<keyword evidence="10" id="KW-0187">Copper transport</keyword>
<dbReference type="PRINTS" id="PR00119">
    <property type="entry name" value="CATATPASE"/>
</dbReference>
<dbReference type="PROSITE" id="PS01229">
    <property type="entry name" value="COF_2"/>
    <property type="match status" value="1"/>
</dbReference>
<dbReference type="InterPro" id="IPR001757">
    <property type="entry name" value="P_typ_ATPase"/>
</dbReference>
<dbReference type="GO" id="GO:0008551">
    <property type="term" value="F:P-type cadmium transporter activity"/>
    <property type="evidence" value="ECO:0007669"/>
    <property type="project" value="UniProtKB-EC"/>
</dbReference>
<dbReference type="CDD" id="cd00371">
    <property type="entry name" value="HMA"/>
    <property type="match status" value="1"/>
</dbReference>
<evidence type="ECO:0000256" key="6">
    <source>
        <dbReference type="ARBA" id="ARBA00022553"/>
    </source>
</evidence>
<dbReference type="Pfam" id="PF00403">
    <property type="entry name" value="HMA"/>
    <property type="match status" value="1"/>
</dbReference>
<reference evidence="22" key="1">
    <citation type="submission" date="2017-01" db="EMBL/GenBank/DDBJ databases">
        <authorList>
            <person name="Varghese N."/>
            <person name="Submissions S."/>
        </authorList>
    </citation>
    <scope>NUCLEOTIDE SEQUENCE [LARGE SCALE GENOMIC DNA]</scope>
    <source>
        <strain evidence="22">DSM 45196</strain>
    </source>
</reference>
<dbReference type="FunFam" id="2.70.150.10:FF:000002">
    <property type="entry name" value="Copper-transporting ATPase 1, putative"/>
    <property type="match status" value="1"/>
</dbReference>
<proteinExistence type="inferred from homology"/>
<evidence type="ECO:0000256" key="9">
    <source>
        <dbReference type="ARBA" id="ARBA00022741"/>
    </source>
</evidence>
<evidence type="ECO:0000256" key="5">
    <source>
        <dbReference type="ARBA" id="ARBA00022539"/>
    </source>
</evidence>
<dbReference type="NCBIfam" id="TIGR01512">
    <property type="entry name" value="ATPase-IB2_Cd"/>
    <property type="match status" value="1"/>
</dbReference>
<name>A0A1N7MMD1_9BACL</name>
<keyword evidence="15" id="KW-0406">Ion transport</keyword>
<feature type="transmembrane region" description="Helical" evidence="19">
    <location>
        <begin position="320"/>
        <end position="339"/>
    </location>
</feature>
<evidence type="ECO:0000256" key="16">
    <source>
        <dbReference type="ARBA" id="ARBA00023136"/>
    </source>
</evidence>
<keyword evidence="8 19" id="KW-0479">Metal-binding</keyword>
<dbReference type="GO" id="GO:0140581">
    <property type="term" value="F:P-type monovalent copper transporter activity"/>
    <property type="evidence" value="ECO:0007669"/>
    <property type="project" value="UniProtKB-EC"/>
</dbReference>
<dbReference type="SFLD" id="SFLDS00003">
    <property type="entry name" value="Haloacid_Dehalogenase"/>
    <property type="match status" value="1"/>
</dbReference>
<evidence type="ECO:0000256" key="7">
    <source>
        <dbReference type="ARBA" id="ARBA00022692"/>
    </source>
</evidence>
<dbReference type="InterPro" id="IPR036412">
    <property type="entry name" value="HAD-like_sf"/>
</dbReference>
<dbReference type="InterPro" id="IPR006121">
    <property type="entry name" value="HMA_dom"/>
</dbReference>
<dbReference type="FunFam" id="3.40.50.1000:FF:000144">
    <property type="entry name" value="copper-transporting ATPase 1 isoform X2"/>
    <property type="match status" value="1"/>
</dbReference>
<evidence type="ECO:0000256" key="13">
    <source>
        <dbReference type="ARBA" id="ARBA00022989"/>
    </source>
</evidence>
<evidence type="ECO:0000256" key="10">
    <source>
        <dbReference type="ARBA" id="ARBA00022796"/>
    </source>
</evidence>
<dbReference type="SUPFAM" id="SSF81665">
    <property type="entry name" value="Calcium ATPase, transmembrane domain M"/>
    <property type="match status" value="1"/>
</dbReference>
<evidence type="ECO:0000259" key="20">
    <source>
        <dbReference type="PROSITE" id="PS50846"/>
    </source>
</evidence>
<keyword evidence="22" id="KW-1185">Reference proteome</keyword>
<dbReference type="GO" id="GO:0005886">
    <property type="term" value="C:plasma membrane"/>
    <property type="evidence" value="ECO:0007669"/>
    <property type="project" value="UniProtKB-SubCell"/>
</dbReference>
<evidence type="ECO:0000256" key="4">
    <source>
        <dbReference type="ARBA" id="ARBA00022475"/>
    </source>
</evidence>
<dbReference type="OrthoDB" id="9813266at2"/>
<protein>
    <submittedName>
        <fullName evidence="21">Cd2+/Zn2+-exporting ATPase</fullName>
    </submittedName>
</protein>
<comment type="similarity">
    <text evidence="2 19">Belongs to the cation transport ATPase (P-type) (TC 3.A.3) family. Type IB subfamily.</text>
</comment>
<organism evidence="21 22">
    <name type="scientific">Kroppenstedtia eburnea</name>
    <dbReference type="NCBI Taxonomy" id="714067"/>
    <lineage>
        <taxon>Bacteria</taxon>
        <taxon>Bacillati</taxon>
        <taxon>Bacillota</taxon>
        <taxon>Bacilli</taxon>
        <taxon>Bacillales</taxon>
        <taxon>Thermoactinomycetaceae</taxon>
        <taxon>Kroppenstedtia</taxon>
    </lineage>
</organism>
<dbReference type="GO" id="GO:0046872">
    <property type="term" value="F:metal ion binding"/>
    <property type="evidence" value="ECO:0007669"/>
    <property type="project" value="UniProtKB-KW"/>
</dbReference>
<feature type="domain" description="HMA" evidence="20">
    <location>
        <begin position="12"/>
        <end position="76"/>
    </location>
</feature>
<comment type="catalytic activity">
    <reaction evidence="18">
        <text>Cd(2+)(in) + ATP + H2O = Cd(2+)(out) + ADP + phosphate + H(+)</text>
        <dbReference type="Rhea" id="RHEA:12132"/>
        <dbReference type="ChEBI" id="CHEBI:15377"/>
        <dbReference type="ChEBI" id="CHEBI:15378"/>
        <dbReference type="ChEBI" id="CHEBI:30616"/>
        <dbReference type="ChEBI" id="CHEBI:43474"/>
        <dbReference type="ChEBI" id="CHEBI:48775"/>
        <dbReference type="ChEBI" id="CHEBI:456216"/>
        <dbReference type="EC" id="7.2.2.21"/>
    </reaction>
</comment>
<gene>
    <name evidence="21" type="ORF">SAMN05421790_106192</name>
</gene>
<dbReference type="Gene3D" id="2.70.150.10">
    <property type="entry name" value="Calcium-transporting ATPase, cytoplasmic transduction domain A"/>
    <property type="match status" value="1"/>
</dbReference>
<dbReference type="PROSITE" id="PS50846">
    <property type="entry name" value="HMA_2"/>
    <property type="match status" value="1"/>
</dbReference>
<dbReference type="InterPro" id="IPR059000">
    <property type="entry name" value="ATPase_P-type_domA"/>
</dbReference>
<dbReference type="PRINTS" id="PR00941">
    <property type="entry name" value="CDATPASE"/>
</dbReference>
<dbReference type="InterPro" id="IPR051014">
    <property type="entry name" value="Cation_Transport_ATPase_IB"/>
</dbReference>
<evidence type="ECO:0000256" key="3">
    <source>
        <dbReference type="ARBA" id="ARBA00022448"/>
    </source>
</evidence>
<dbReference type="InterPro" id="IPR008250">
    <property type="entry name" value="ATPase_P-typ_transduc_dom_A_sf"/>
</dbReference>
<dbReference type="InterPro" id="IPR027256">
    <property type="entry name" value="P-typ_ATPase_IB"/>
</dbReference>
<dbReference type="GO" id="GO:0016887">
    <property type="term" value="F:ATP hydrolysis activity"/>
    <property type="evidence" value="ECO:0007669"/>
    <property type="project" value="InterPro"/>
</dbReference>
<dbReference type="PANTHER" id="PTHR48085:SF5">
    <property type="entry name" value="CADMIUM_ZINC-TRANSPORTING ATPASE HMA4-RELATED"/>
    <property type="match status" value="1"/>
</dbReference>
<evidence type="ECO:0000313" key="21">
    <source>
        <dbReference type="EMBL" id="SIS87168.1"/>
    </source>
</evidence>
<evidence type="ECO:0000256" key="17">
    <source>
        <dbReference type="ARBA" id="ARBA00049289"/>
    </source>
</evidence>
<dbReference type="Proteomes" id="UP000186795">
    <property type="component" value="Unassembled WGS sequence"/>
</dbReference>
<keyword evidence="13 19" id="KW-1133">Transmembrane helix</keyword>
<accession>A0A1N7MMD1</accession>
<dbReference type="SFLD" id="SFLDF00027">
    <property type="entry name" value="p-type_atpase"/>
    <property type="match status" value="1"/>
</dbReference>
<evidence type="ECO:0000256" key="11">
    <source>
        <dbReference type="ARBA" id="ARBA00022840"/>
    </source>
</evidence>
<comment type="catalytic activity">
    <reaction evidence="17">
        <text>Cu(+)(in) + ATP + H2O = Cu(+)(out) + ADP + phosphate + H(+)</text>
        <dbReference type="Rhea" id="RHEA:25792"/>
        <dbReference type="ChEBI" id="CHEBI:15377"/>
        <dbReference type="ChEBI" id="CHEBI:15378"/>
        <dbReference type="ChEBI" id="CHEBI:30616"/>
        <dbReference type="ChEBI" id="CHEBI:43474"/>
        <dbReference type="ChEBI" id="CHEBI:49552"/>
        <dbReference type="ChEBI" id="CHEBI:456216"/>
        <dbReference type="EC" id="7.2.2.8"/>
    </reaction>
</comment>
<dbReference type="InterPro" id="IPR023298">
    <property type="entry name" value="ATPase_P-typ_TM_dom_sf"/>
</dbReference>
<dbReference type="NCBIfam" id="TIGR01494">
    <property type="entry name" value="ATPase_P-type"/>
    <property type="match status" value="1"/>
</dbReference>
<evidence type="ECO:0000256" key="2">
    <source>
        <dbReference type="ARBA" id="ARBA00006024"/>
    </source>
</evidence>
<keyword evidence="16 19" id="KW-0472">Membrane</keyword>
<evidence type="ECO:0000256" key="14">
    <source>
        <dbReference type="ARBA" id="ARBA00023008"/>
    </source>
</evidence>
<dbReference type="AlphaFoldDB" id="A0A1N7MMD1"/>
<dbReference type="PANTHER" id="PTHR48085">
    <property type="entry name" value="CADMIUM/ZINC-TRANSPORTING ATPASE HMA2-RELATED"/>
    <property type="match status" value="1"/>
</dbReference>
<dbReference type="NCBIfam" id="TIGR01511">
    <property type="entry name" value="ATPase-IB1_Cu"/>
    <property type="match status" value="1"/>
</dbReference>
<dbReference type="SUPFAM" id="SSF56784">
    <property type="entry name" value="HAD-like"/>
    <property type="match status" value="1"/>
</dbReference>
<feature type="transmembrane region" description="Helical" evidence="19">
    <location>
        <begin position="94"/>
        <end position="113"/>
    </location>
</feature>
<dbReference type="EMBL" id="FTOD01000006">
    <property type="protein sequence ID" value="SIS87168.1"/>
    <property type="molecule type" value="Genomic_DNA"/>
</dbReference>
<keyword evidence="14" id="KW-0186">Copper</keyword>
<keyword evidence="6" id="KW-0597">Phosphoprotein</keyword>
<keyword evidence="11 19" id="KW-0067">ATP-binding</keyword>
<dbReference type="NCBIfam" id="TIGR01525">
    <property type="entry name" value="ATPase-IB_hvy"/>
    <property type="match status" value="1"/>
</dbReference>
<evidence type="ECO:0000313" key="22">
    <source>
        <dbReference type="Proteomes" id="UP000186795"/>
    </source>
</evidence>
<dbReference type="SFLD" id="SFLDG00002">
    <property type="entry name" value="C1.7:_P-type_atpase_like"/>
    <property type="match status" value="1"/>
</dbReference>
<keyword evidence="12" id="KW-1278">Translocase</keyword>
<dbReference type="GO" id="GO:0005524">
    <property type="term" value="F:ATP binding"/>
    <property type="evidence" value="ECO:0007669"/>
    <property type="project" value="UniProtKB-UniRule"/>
</dbReference>
<feature type="transmembrane region" description="Helical" evidence="19">
    <location>
        <begin position="351"/>
        <end position="376"/>
    </location>
</feature>
<dbReference type="SUPFAM" id="SSF55008">
    <property type="entry name" value="HMA, heavy metal-associated domain"/>
    <property type="match status" value="1"/>
</dbReference>
<evidence type="ECO:0000256" key="15">
    <source>
        <dbReference type="ARBA" id="ARBA00023065"/>
    </source>
</evidence>
<dbReference type="RefSeq" id="WP_076525148.1">
    <property type="nucleotide sequence ID" value="NZ_CP048103.1"/>
</dbReference>
<dbReference type="InterPro" id="IPR036163">
    <property type="entry name" value="HMA_dom_sf"/>
</dbReference>
<dbReference type="InterPro" id="IPR017969">
    <property type="entry name" value="Heavy-metal-associated_CS"/>
</dbReference>
<dbReference type="InterPro" id="IPR044492">
    <property type="entry name" value="P_typ_ATPase_HD_dom"/>
</dbReference>
<keyword evidence="7 19" id="KW-0812">Transmembrane</keyword>
<dbReference type="InterPro" id="IPR023214">
    <property type="entry name" value="HAD_sf"/>
</dbReference>
<evidence type="ECO:0000256" key="19">
    <source>
        <dbReference type="RuleBase" id="RU362081"/>
    </source>
</evidence>
<evidence type="ECO:0000256" key="8">
    <source>
        <dbReference type="ARBA" id="ARBA00022723"/>
    </source>
</evidence>
<keyword evidence="4 19" id="KW-1003">Cell membrane</keyword>